<name>A0A5Q4BFE4_9PEZI</name>
<dbReference type="AlphaFoldDB" id="A0A5Q4BFE4"/>
<evidence type="ECO:0000313" key="1">
    <source>
        <dbReference type="EMBL" id="TQN65486.1"/>
    </source>
</evidence>
<comment type="caution">
    <text evidence="1">The sequence shown here is derived from an EMBL/GenBank/DDBJ whole genome shotgun (WGS) entry which is preliminary data.</text>
</comment>
<evidence type="ECO:0000313" key="2">
    <source>
        <dbReference type="Proteomes" id="UP000326340"/>
    </source>
</evidence>
<gene>
    <name evidence="1" type="ORF">CSHISOI_10079</name>
</gene>
<protein>
    <submittedName>
        <fullName evidence="1">Uncharacterized protein</fullName>
    </submittedName>
</protein>
<organism evidence="1 2">
    <name type="scientific">Colletotrichum shisoi</name>
    <dbReference type="NCBI Taxonomy" id="2078593"/>
    <lineage>
        <taxon>Eukaryota</taxon>
        <taxon>Fungi</taxon>
        <taxon>Dikarya</taxon>
        <taxon>Ascomycota</taxon>
        <taxon>Pezizomycotina</taxon>
        <taxon>Sordariomycetes</taxon>
        <taxon>Hypocreomycetidae</taxon>
        <taxon>Glomerellales</taxon>
        <taxon>Glomerellaceae</taxon>
        <taxon>Colletotrichum</taxon>
        <taxon>Colletotrichum destructivum species complex</taxon>
    </lineage>
</organism>
<keyword evidence="2" id="KW-1185">Reference proteome</keyword>
<dbReference type="EMBL" id="PUHP01001600">
    <property type="protein sequence ID" value="TQN65486.1"/>
    <property type="molecule type" value="Genomic_DNA"/>
</dbReference>
<proteinExistence type="predicted"/>
<sequence>MDFLPLAEFIASRQDPAVSVPAVFSATIDRLLFNSGLDSAAVF</sequence>
<dbReference type="OrthoDB" id="5238236at2759"/>
<reference evidence="1 2" key="1">
    <citation type="journal article" date="2019" name="Sci. Rep.">
        <title>Colletotrichum shisoi sp. nov., an anthracnose pathogen of Perilla frutescens in Japan: molecular phylogenetic, morphological and genomic evidence.</title>
        <authorList>
            <person name="Gan P."/>
            <person name="Tsushima A."/>
            <person name="Hiroyama R."/>
            <person name="Narusaka M."/>
            <person name="Takano Y."/>
            <person name="Narusaka Y."/>
            <person name="Kawaradani M."/>
            <person name="Damm U."/>
            <person name="Shirasu K."/>
        </authorList>
    </citation>
    <scope>NUCLEOTIDE SEQUENCE [LARGE SCALE GENOMIC DNA]</scope>
    <source>
        <strain evidence="1 2">PG-2018a</strain>
    </source>
</reference>
<dbReference type="Proteomes" id="UP000326340">
    <property type="component" value="Unassembled WGS sequence"/>
</dbReference>
<accession>A0A5Q4BFE4</accession>